<dbReference type="PROSITE" id="PS51379">
    <property type="entry name" value="4FE4S_FER_2"/>
    <property type="match status" value="1"/>
</dbReference>
<dbReference type="eggNOG" id="KOG3256">
    <property type="taxonomic scope" value="Eukaryota"/>
</dbReference>
<dbReference type="InterPro" id="IPR004497">
    <property type="entry name" value="NDHI"/>
</dbReference>
<evidence type="ECO:0000313" key="6">
    <source>
        <dbReference type="Proteomes" id="UP000002051"/>
    </source>
</evidence>
<dbReference type="EMBL" id="CM001224">
    <property type="protein sequence ID" value="AET04217.1"/>
    <property type="molecule type" value="Genomic_DNA"/>
</dbReference>
<proteinExistence type="predicted"/>
<dbReference type="Proteomes" id="UP000002051">
    <property type="component" value="Chromosome 8"/>
</dbReference>
<dbReference type="PaxDb" id="3880-AET04217"/>
<evidence type="ECO:0000313" key="4">
    <source>
        <dbReference type="EMBL" id="AET04217.1"/>
    </source>
</evidence>
<dbReference type="Gene3D" id="3.30.70.3270">
    <property type="match status" value="1"/>
</dbReference>
<keyword evidence="6" id="KW-1185">Reference proteome</keyword>
<reference evidence="4 6" key="2">
    <citation type="journal article" date="2014" name="BMC Genomics">
        <title>An improved genome release (version Mt4.0) for the model legume Medicago truncatula.</title>
        <authorList>
            <person name="Tang H."/>
            <person name="Krishnakumar V."/>
            <person name="Bidwell S."/>
            <person name="Rosen B."/>
            <person name="Chan A."/>
            <person name="Zhou S."/>
            <person name="Gentzbittel L."/>
            <person name="Childs K.L."/>
            <person name="Yandell M."/>
            <person name="Gundlach H."/>
            <person name="Mayer K.F."/>
            <person name="Schwartz D.C."/>
            <person name="Town C.D."/>
        </authorList>
    </citation>
    <scope>GENOME REANNOTATION</scope>
    <source>
        <strain evidence="5 6">cv. Jemalong A17</strain>
    </source>
</reference>
<dbReference type="STRING" id="3880.G7LIP2"/>
<dbReference type="AlphaFoldDB" id="G7LIP2"/>
<dbReference type="EnsemblPlants" id="AET04217">
    <property type="protein sequence ID" value="AET04217"/>
    <property type="gene ID" value="MTR_8g086030"/>
</dbReference>
<evidence type="ECO:0000259" key="3">
    <source>
        <dbReference type="PROSITE" id="PS51379"/>
    </source>
</evidence>
<name>G7LIP2_MEDTR</name>
<evidence type="ECO:0000256" key="2">
    <source>
        <dbReference type="ARBA" id="ARBA00022967"/>
    </source>
</evidence>
<dbReference type="GO" id="GO:0008137">
    <property type="term" value="F:NADH dehydrogenase (ubiquinone) activity"/>
    <property type="evidence" value="ECO:0007669"/>
    <property type="project" value="InterPro"/>
</dbReference>
<keyword evidence="2" id="KW-1278">Translocase</keyword>
<feature type="domain" description="4Fe-4S ferredoxin-type" evidence="3">
    <location>
        <begin position="63"/>
        <end position="92"/>
    </location>
</feature>
<keyword evidence="1" id="KW-0677">Repeat</keyword>
<sequence length="112" mass="12392">MLMMVAADHGTVDWDFKAPSGGSGSLTLWGLYSAWSLSDFNSSAGSYGCYSGRASLNATGRLLNYNIDFRICIFCGNCIVYCPINCLSMIEEYELSTYDRHELNYNQIALGQ</sequence>
<dbReference type="PANTHER" id="PTHR47275">
    <property type="entry name" value="NAD(P)H-QUINONE OXIDOREDUCTASE SUBUNIT I, CHLOROPLASTIC"/>
    <property type="match status" value="1"/>
</dbReference>
<dbReference type="SUPFAM" id="SSF54862">
    <property type="entry name" value="4Fe-4S ferredoxins"/>
    <property type="match status" value="1"/>
</dbReference>
<dbReference type="Pfam" id="PF00037">
    <property type="entry name" value="Fer4"/>
    <property type="match status" value="1"/>
</dbReference>
<dbReference type="PANTHER" id="PTHR47275:SF1">
    <property type="entry name" value="NAD(P)H-QUINONE OXIDOREDUCTASE SUBUNIT I, CHLOROPLASTIC"/>
    <property type="match status" value="1"/>
</dbReference>
<dbReference type="HOGENOM" id="CLU_2149627_0_0_1"/>
<dbReference type="InterPro" id="IPR017900">
    <property type="entry name" value="4Fe4S_Fe_S_CS"/>
</dbReference>
<dbReference type="PROSITE" id="PS00198">
    <property type="entry name" value="4FE4S_FER_1"/>
    <property type="match status" value="1"/>
</dbReference>
<reference evidence="4 6" key="1">
    <citation type="journal article" date="2011" name="Nature">
        <title>The Medicago genome provides insight into the evolution of rhizobial symbioses.</title>
        <authorList>
            <person name="Young N.D."/>
            <person name="Debelle F."/>
            <person name="Oldroyd G.E."/>
            <person name="Geurts R."/>
            <person name="Cannon S.B."/>
            <person name="Udvardi M.K."/>
            <person name="Benedito V.A."/>
            <person name="Mayer K.F."/>
            <person name="Gouzy J."/>
            <person name="Schoof H."/>
            <person name="Van de Peer Y."/>
            <person name="Proost S."/>
            <person name="Cook D.R."/>
            <person name="Meyers B.C."/>
            <person name="Spannagl M."/>
            <person name="Cheung F."/>
            <person name="De Mita S."/>
            <person name="Krishnakumar V."/>
            <person name="Gundlach H."/>
            <person name="Zhou S."/>
            <person name="Mudge J."/>
            <person name="Bharti A.K."/>
            <person name="Murray J.D."/>
            <person name="Naoumkina M.A."/>
            <person name="Rosen B."/>
            <person name="Silverstein K.A."/>
            <person name="Tang H."/>
            <person name="Rombauts S."/>
            <person name="Zhao P.X."/>
            <person name="Zhou P."/>
            <person name="Barbe V."/>
            <person name="Bardou P."/>
            <person name="Bechner M."/>
            <person name="Bellec A."/>
            <person name="Berger A."/>
            <person name="Berges H."/>
            <person name="Bidwell S."/>
            <person name="Bisseling T."/>
            <person name="Choisne N."/>
            <person name="Couloux A."/>
            <person name="Denny R."/>
            <person name="Deshpande S."/>
            <person name="Dai X."/>
            <person name="Doyle J.J."/>
            <person name="Dudez A.M."/>
            <person name="Farmer A.D."/>
            <person name="Fouteau S."/>
            <person name="Franken C."/>
            <person name="Gibelin C."/>
            <person name="Gish J."/>
            <person name="Goldstein S."/>
            <person name="Gonzalez A.J."/>
            <person name="Green P.J."/>
            <person name="Hallab A."/>
            <person name="Hartog M."/>
            <person name="Hua A."/>
            <person name="Humphray S.J."/>
            <person name="Jeong D.H."/>
            <person name="Jing Y."/>
            <person name="Jocker A."/>
            <person name="Kenton S.M."/>
            <person name="Kim D.J."/>
            <person name="Klee K."/>
            <person name="Lai H."/>
            <person name="Lang C."/>
            <person name="Lin S."/>
            <person name="Macmil S.L."/>
            <person name="Magdelenat G."/>
            <person name="Matthews L."/>
            <person name="McCorrison J."/>
            <person name="Monaghan E.L."/>
            <person name="Mun J.H."/>
            <person name="Najar F.Z."/>
            <person name="Nicholson C."/>
            <person name="Noirot C."/>
            <person name="O'Bleness M."/>
            <person name="Paule C.R."/>
            <person name="Poulain J."/>
            <person name="Prion F."/>
            <person name="Qin B."/>
            <person name="Qu C."/>
            <person name="Retzel E.F."/>
            <person name="Riddle C."/>
            <person name="Sallet E."/>
            <person name="Samain S."/>
            <person name="Samson N."/>
            <person name="Sanders I."/>
            <person name="Saurat O."/>
            <person name="Scarpelli C."/>
            <person name="Schiex T."/>
            <person name="Segurens B."/>
            <person name="Severin A.J."/>
            <person name="Sherrier D.J."/>
            <person name="Shi R."/>
            <person name="Sims S."/>
            <person name="Singer S.R."/>
            <person name="Sinharoy S."/>
            <person name="Sterck L."/>
            <person name="Viollet A."/>
            <person name="Wang B.B."/>
            <person name="Wang K."/>
            <person name="Wang M."/>
            <person name="Wang X."/>
            <person name="Warfsmann J."/>
            <person name="Weissenbach J."/>
            <person name="White D.D."/>
            <person name="White J.D."/>
            <person name="Wiley G.B."/>
            <person name="Wincker P."/>
            <person name="Xing Y."/>
            <person name="Yang L."/>
            <person name="Yao Z."/>
            <person name="Ying F."/>
            <person name="Zhai J."/>
            <person name="Zhou L."/>
            <person name="Zuber A."/>
            <person name="Denarie J."/>
            <person name="Dixon R.A."/>
            <person name="May G.D."/>
            <person name="Schwartz D.C."/>
            <person name="Rogers J."/>
            <person name="Quetier F."/>
            <person name="Town C.D."/>
            <person name="Roe B.A."/>
        </authorList>
    </citation>
    <scope>NUCLEOTIDE SEQUENCE [LARGE SCALE GENOMIC DNA]</scope>
    <source>
        <strain evidence="4">A17</strain>
        <strain evidence="5 6">cv. Jemalong A17</strain>
    </source>
</reference>
<dbReference type="InterPro" id="IPR017896">
    <property type="entry name" value="4Fe4S_Fe-S-bd"/>
</dbReference>
<accession>G7LIP2</accession>
<evidence type="ECO:0000256" key="1">
    <source>
        <dbReference type="ARBA" id="ARBA00022737"/>
    </source>
</evidence>
<protein>
    <submittedName>
        <fullName evidence="4">NADH-plastoquinone oxidoreductase subunit 4</fullName>
    </submittedName>
</protein>
<evidence type="ECO:0000313" key="5">
    <source>
        <dbReference type="EnsemblPlants" id="AET04217"/>
    </source>
</evidence>
<organism evidence="4 6">
    <name type="scientific">Medicago truncatula</name>
    <name type="common">Barrel medic</name>
    <name type="synonym">Medicago tribuloides</name>
    <dbReference type="NCBI Taxonomy" id="3880"/>
    <lineage>
        <taxon>Eukaryota</taxon>
        <taxon>Viridiplantae</taxon>
        <taxon>Streptophyta</taxon>
        <taxon>Embryophyta</taxon>
        <taxon>Tracheophyta</taxon>
        <taxon>Spermatophyta</taxon>
        <taxon>Magnoliopsida</taxon>
        <taxon>eudicotyledons</taxon>
        <taxon>Gunneridae</taxon>
        <taxon>Pentapetalae</taxon>
        <taxon>rosids</taxon>
        <taxon>fabids</taxon>
        <taxon>Fabales</taxon>
        <taxon>Fabaceae</taxon>
        <taxon>Papilionoideae</taxon>
        <taxon>50 kb inversion clade</taxon>
        <taxon>NPAAA clade</taxon>
        <taxon>Hologalegina</taxon>
        <taxon>IRL clade</taxon>
        <taxon>Trifolieae</taxon>
        <taxon>Medicago</taxon>
    </lineage>
</organism>
<gene>
    <name evidence="4" type="ordered locus">MTR_8g086030</name>
</gene>
<reference evidence="5" key="3">
    <citation type="submission" date="2015-04" db="UniProtKB">
        <authorList>
            <consortium name="EnsemblPlants"/>
        </authorList>
    </citation>
    <scope>IDENTIFICATION</scope>
    <source>
        <strain evidence="5">cv. Jemalong A17</strain>
    </source>
</reference>